<keyword evidence="12" id="KW-1185">Reference proteome</keyword>
<evidence type="ECO:0000256" key="2">
    <source>
        <dbReference type="ARBA" id="ARBA00004613"/>
    </source>
</evidence>
<dbReference type="Pfam" id="PF13841">
    <property type="entry name" value="Defensin_beta_2"/>
    <property type="match status" value="1"/>
</dbReference>
<comment type="similarity">
    <text evidence="3 10">Belongs to the beta-defensin family.</text>
</comment>
<proteinExistence type="inferred from homology"/>
<dbReference type="GeneID" id="101989407"/>
<protein>
    <recommendedName>
        <fullName evidence="10">Beta-defensin</fullName>
    </recommendedName>
</protein>
<reference evidence="13" key="1">
    <citation type="submission" date="2025-08" db="UniProtKB">
        <authorList>
            <consortium name="RefSeq"/>
        </authorList>
    </citation>
    <scope>IDENTIFICATION</scope>
</reference>
<feature type="chain" id="PRO_5045008836" description="Beta-defensin" evidence="10">
    <location>
        <begin position="19"/>
        <end position="95"/>
    </location>
</feature>
<evidence type="ECO:0000256" key="5">
    <source>
        <dbReference type="ARBA" id="ARBA00022529"/>
    </source>
</evidence>
<comment type="function">
    <text evidence="1 10">Has antibacterial activity.</text>
</comment>
<dbReference type="InterPro" id="IPR050544">
    <property type="entry name" value="Beta-defensin"/>
</dbReference>
<comment type="subcellular location">
    <subcellularLocation>
        <location evidence="2 10">Secreted</location>
    </subcellularLocation>
</comment>
<feature type="domain" description="Beta-defensin" evidence="11">
    <location>
        <begin position="23"/>
        <end position="53"/>
    </location>
</feature>
<evidence type="ECO:0000256" key="10">
    <source>
        <dbReference type="RuleBase" id="RU231113"/>
    </source>
</evidence>
<dbReference type="InterPro" id="IPR025933">
    <property type="entry name" value="Beta_defensin_dom"/>
</dbReference>
<dbReference type="RefSeq" id="XP_005363251.1">
    <property type="nucleotide sequence ID" value="XM_005363194.1"/>
</dbReference>
<dbReference type="PANTHER" id="PTHR15001:SF3">
    <property type="entry name" value="BETA-DEFENSIN 123"/>
    <property type="match status" value="1"/>
</dbReference>
<evidence type="ECO:0000259" key="11">
    <source>
        <dbReference type="Pfam" id="PF13841"/>
    </source>
</evidence>
<evidence type="ECO:0000256" key="9">
    <source>
        <dbReference type="ARBA" id="ARBA00023157"/>
    </source>
</evidence>
<feature type="signal peptide" evidence="10">
    <location>
        <begin position="1"/>
        <end position="18"/>
    </location>
</feature>
<dbReference type="Proteomes" id="UP000694915">
    <property type="component" value="Linkage group LG8"/>
</dbReference>
<organism evidence="12 13">
    <name type="scientific">Microtus ochrogaster</name>
    <name type="common">Prairie vole</name>
    <dbReference type="NCBI Taxonomy" id="79684"/>
    <lineage>
        <taxon>Eukaryota</taxon>
        <taxon>Metazoa</taxon>
        <taxon>Chordata</taxon>
        <taxon>Craniata</taxon>
        <taxon>Vertebrata</taxon>
        <taxon>Euteleostomi</taxon>
        <taxon>Mammalia</taxon>
        <taxon>Eutheria</taxon>
        <taxon>Euarchontoglires</taxon>
        <taxon>Glires</taxon>
        <taxon>Rodentia</taxon>
        <taxon>Myomorpha</taxon>
        <taxon>Muroidea</taxon>
        <taxon>Cricetidae</taxon>
        <taxon>Arvicolinae</taxon>
        <taxon>Microtus</taxon>
    </lineage>
</organism>
<keyword evidence="6 10" id="KW-0732">Signal</keyword>
<keyword evidence="8 10" id="KW-0044">Antibiotic</keyword>
<keyword evidence="5 10" id="KW-0929">Antimicrobial</keyword>
<evidence type="ECO:0000313" key="13">
    <source>
        <dbReference type="RefSeq" id="XP_005363251.1"/>
    </source>
</evidence>
<sequence>MKLLQVLVILLFVVLADGAKPKRCFNNVSGYCRKKCKMGEIAEVGCLHAKYCCVNERENKKQKILHQQPVQPKEKSNKVQDYVILPTITYFTITI</sequence>
<evidence type="ECO:0000256" key="7">
    <source>
        <dbReference type="ARBA" id="ARBA00022940"/>
    </source>
</evidence>
<name>A0ABM0LC90_MICOH</name>
<keyword evidence="9" id="KW-1015">Disulfide bond</keyword>
<keyword evidence="4 10" id="KW-0964">Secreted</keyword>
<evidence type="ECO:0000256" key="6">
    <source>
        <dbReference type="ARBA" id="ARBA00022729"/>
    </source>
</evidence>
<keyword evidence="7 10" id="KW-0211">Defensin</keyword>
<accession>A0ABM0LC90</accession>
<dbReference type="PANTHER" id="PTHR15001">
    <property type="entry name" value="BETA-DEFENSIN 123-RELATED"/>
    <property type="match status" value="1"/>
</dbReference>
<evidence type="ECO:0000256" key="4">
    <source>
        <dbReference type="ARBA" id="ARBA00022525"/>
    </source>
</evidence>
<evidence type="ECO:0000256" key="1">
    <source>
        <dbReference type="ARBA" id="ARBA00002878"/>
    </source>
</evidence>
<evidence type="ECO:0000256" key="8">
    <source>
        <dbReference type="ARBA" id="ARBA00023022"/>
    </source>
</evidence>
<gene>
    <name evidence="13" type="primary">Defb128</name>
</gene>
<evidence type="ECO:0000256" key="3">
    <source>
        <dbReference type="ARBA" id="ARBA00007371"/>
    </source>
</evidence>
<evidence type="ECO:0000313" key="12">
    <source>
        <dbReference type="Proteomes" id="UP000694915"/>
    </source>
</evidence>